<comment type="similarity">
    <text evidence="1">Belongs to the bacterial solute-binding protein ModA family.</text>
</comment>
<dbReference type="CDD" id="cd13538">
    <property type="entry name" value="PBP2_ModA_like_1"/>
    <property type="match status" value="1"/>
</dbReference>
<keyword evidence="4" id="KW-0500">Molybdenum</keyword>
<dbReference type="InterPro" id="IPR050682">
    <property type="entry name" value="ModA/WtpA"/>
</dbReference>
<dbReference type="OrthoDB" id="9785015at2"/>
<evidence type="ECO:0000256" key="1">
    <source>
        <dbReference type="ARBA" id="ARBA00009175"/>
    </source>
</evidence>
<dbReference type="SUPFAM" id="SSF53850">
    <property type="entry name" value="Periplasmic binding protein-like II"/>
    <property type="match status" value="1"/>
</dbReference>
<dbReference type="GO" id="GO:0030973">
    <property type="term" value="F:molybdate ion binding"/>
    <property type="evidence" value="ECO:0007669"/>
    <property type="project" value="TreeGrafter"/>
</dbReference>
<evidence type="ECO:0000256" key="5">
    <source>
        <dbReference type="SAM" id="SignalP"/>
    </source>
</evidence>
<feature type="binding site" evidence="4">
    <location>
        <position position="82"/>
    </location>
    <ligand>
        <name>molybdate</name>
        <dbReference type="ChEBI" id="CHEBI:36264"/>
    </ligand>
</feature>
<dbReference type="Gene3D" id="3.40.190.10">
    <property type="entry name" value="Periplasmic binding protein-like II"/>
    <property type="match status" value="2"/>
</dbReference>
<feature type="chain" id="PRO_5038728171" evidence="5">
    <location>
        <begin position="21"/>
        <end position="266"/>
    </location>
</feature>
<sequence length="266" mass="26601">MRRPALLVAVAAAAASLLLAGCGDSSSDTAGSSSSASASADGLKGTVTVFAAASLTESFTTLGKQFEQANPSVTVKFNFGASSALAESIGQGAPADVFASASTKTMDGVSKDGDAVDPKDFARNTMEIAVPPDNPGEVTALADLAKPGLKVALCQEQVPCGATAKKVLDQAEVTVTPKTLGADVKSVLTTVSLGEVDAGIVYKTDVRAAGDKVKGIEIPADQNASTAYPIATLKDAPNADGAKAFVDYVLSADGTKVLEAAGFTAP</sequence>
<gene>
    <name evidence="6" type="ORF">CryarDRAFT_0747</name>
</gene>
<dbReference type="Proteomes" id="UP000021053">
    <property type="component" value="Unassembled WGS sequence"/>
</dbReference>
<dbReference type="HOGENOM" id="CLU_065520_0_1_11"/>
<evidence type="ECO:0000256" key="2">
    <source>
        <dbReference type="ARBA" id="ARBA00022723"/>
    </source>
</evidence>
<dbReference type="AlphaFoldDB" id="A0A010YX24"/>
<dbReference type="Pfam" id="PF13531">
    <property type="entry name" value="SBP_bac_11"/>
    <property type="match status" value="1"/>
</dbReference>
<evidence type="ECO:0000256" key="3">
    <source>
        <dbReference type="ARBA" id="ARBA00022729"/>
    </source>
</evidence>
<proteinExistence type="inferred from homology"/>
<feature type="signal peptide" evidence="5">
    <location>
        <begin position="1"/>
        <end position="20"/>
    </location>
</feature>
<dbReference type="PROSITE" id="PS51257">
    <property type="entry name" value="PROKAR_LIPOPROTEIN"/>
    <property type="match status" value="1"/>
</dbReference>
<evidence type="ECO:0000256" key="4">
    <source>
        <dbReference type="PIRSR" id="PIRSR004846-1"/>
    </source>
</evidence>
<protein>
    <submittedName>
        <fullName evidence="6">Molybdenum ABC transporter, periplasmic molybdate-binding protein</fullName>
    </submittedName>
</protein>
<name>A0A010YX24_9ACTN</name>
<dbReference type="RefSeq" id="WP_035848473.1">
    <property type="nucleotide sequence ID" value="NZ_KK073874.1"/>
</dbReference>
<keyword evidence="2 4" id="KW-0479">Metal-binding</keyword>
<feature type="binding site" evidence="4">
    <location>
        <position position="202"/>
    </location>
    <ligand>
        <name>molybdate</name>
        <dbReference type="ChEBI" id="CHEBI:36264"/>
    </ligand>
</feature>
<dbReference type="PANTHER" id="PTHR30632:SF0">
    <property type="entry name" value="SULFATE-BINDING PROTEIN"/>
    <property type="match status" value="1"/>
</dbReference>
<dbReference type="InterPro" id="IPR005950">
    <property type="entry name" value="ModA"/>
</dbReference>
<dbReference type="PATRIC" id="fig|927661.3.peg.734"/>
<accession>A0A010YX24</accession>
<organism evidence="6 7">
    <name type="scientific">Cryptosporangium arvum DSM 44712</name>
    <dbReference type="NCBI Taxonomy" id="927661"/>
    <lineage>
        <taxon>Bacteria</taxon>
        <taxon>Bacillati</taxon>
        <taxon>Actinomycetota</taxon>
        <taxon>Actinomycetes</taxon>
        <taxon>Cryptosporangiales</taxon>
        <taxon>Cryptosporangiaceae</taxon>
        <taxon>Cryptosporangium</taxon>
    </lineage>
</organism>
<dbReference type="NCBIfam" id="TIGR01256">
    <property type="entry name" value="modA"/>
    <property type="match status" value="1"/>
</dbReference>
<comment type="caution">
    <text evidence="6">The sequence shown here is derived from an EMBL/GenBank/DDBJ whole genome shotgun (WGS) entry which is preliminary data.</text>
</comment>
<dbReference type="GO" id="GO:0046872">
    <property type="term" value="F:metal ion binding"/>
    <property type="evidence" value="ECO:0007669"/>
    <property type="project" value="UniProtKB-KW"/>
</dbReference>
<dbReference type="PANTHER" id="PTHR30632">
    <property type="entry name" value="MOLYBDATE-BINDING PERIPLASMIC PROTEIN"/>
    <property type="match status" value="1"/>
</dbReference>
<dbReference type="GO" id="GO:0015689">
    <property type="term" value="P:molybdate ion transport"/>
    <property type="evidence" value="ECO:0007669"/>
    <property type="project" value="InterPro"/>
</dbReference>
<keyword evidence="7" id="KW-1185">Reference proteome</keyword>
<reference evidence="6 7" key="1">
    <citation type="submission" date="2013-07" db="EMBL/GenBank/DDBJ databases">
        <authorList>
            <consortium name="DOE Joint Genome Institute"/>
            <person name="Eisen J."/>
            <person name="Huntemann M."/>
            <person name="Han J."/>
            <person name="Chen A."/>
            <person name="Kyrpides N."/>
            <person name="Mavromatis K."/>
            <person name="Markowitz V."/>
            <person name="Palaniappan K."/>
            <person name="Ivanova N."/>
            <person name="Schaumberg A."/>
            <person name="Pati A."/>
            <person name="Liolios K."/>
            <person name="Nordberg H.P."/>
            <person name="Cantor M.N."/>
            <person name="Hua S.X."/>
            <person name="Woyke T."/>
        </authorList>
    </citation>
    <scope>NUCLEOTIDE SEQUENCE [LARGE SCALE GENOMIC DNA]</scope>
    <source>
        <strain evidence="6 7">DSM 44712</strain>
    </source>
</reference>
<evidence type="ECO:0000313" key="7">
    <source>
        <dbReference type="Proteomes" id="UP000021053"/>
    </source>
</evidence>
<dbReference type="PIRSF" id="PIRSF004846">
    <property type="entry name" value="ModA"/>
    <property type="match status" value="1"/>
</dbReference>
<dbReference type="EMBL" id="JFBT01000001">
    <property type="protein sequence ID" value="EXG79703.1"/>
    <property type="molecule type" value="Genomic_DNA"/>
</dbReference>
<keyword evidence="3 5" id="KW-0732">Signal</keyword>
<evidence type="ECO:0000313" key="6">
    <source>
        <dbReference type="EMBL" id="EXG79703.1"/>
    </source>
</evidence>
<feature type="binding site" evidence="4">
    <location>
        <position position="54"/>
    </location>
    <ligand>
        <name>molybdate</name>
        <dbReference type="ChEBI" id="CHEBI:36264"/>
    </ligand>
</feature>
<feature type="binding site" evidence="4">
    <location>
        <position position="184"/>
    </location>
    <ligand>
        <name>molybdate</name>
        <dbReference type="ChEBI" id="CHEBI:36264"/>
    </ligand>
</feature>